<keyword evidence="2" id="KW-1133">Transmembrane helix</keyword>
<dbReference type="RefSeq" id="WP_122121413.1">
    <property type="nucleotide sequence ID" value="NZ_JBCHGO010000013.1"/>
</dbReference>
<keyword evidence="2" id="KW-0472">Membrane</keyword>
<dbReference type="AlphaFoldDB" id="A0AB37LYR8"/>
<feature type="transmembrane region" description="Helical" evidence="2">
    <location>
        <begin position="142"/>
        <end position="162"/>
    </location>
</feature>
<reference evidence="3 4" key="1">
    <citation type="submission" date="2018-08" db="EMBL/GenBank/DDBJ databases">
        <title>A genome reference for cultivated species of the human gut microbiota.</title>
        <authorList>
            <person name="Zou Y."/>
            <person name="Xue W."/>
            <person name="Luo G."/>
        </authorList>
    </citation>
    <scope>NUCLEOTIDE SEQUENCE [LARGE SCALE GENOMIC DNA]</scope>
    <source>
        <strain evidence="3 4">OM05-11AA</strain>
    </source>
</reference>
<feature type="coiled-coil region" evidence="1">
    <location>
        <begin position="180"/>
        <end position="288"/>
    </location>
</feature>
<proteinExistence type="predicted"/>
<dbReference type="SUPFAM" id="SSF48452">
    <property type="entry name" value="TPR-like"/>
    <property type="match status" value="1"/>
</dbReference>
<dbReference type="InterPro" id="IPR011990">
    <property type="entry name" value="TPR-like_helical_dom_sf"/>
</dbReference>
<sequence length="403" mass="46691">MRASVLNDLGILYKQRGENELSLQYIRHSLEVSGYGIRYIHTRYLNIGELYLRMGQKDSALYYLERCLADANTRTAACASLSKLYSRIGDWKTACTYQNCYIAYIDSVYQNHKAAELAMQSEHYDKEKAIAIMQQQNLKSRFVLFLIVGIIIMILLVILLIVSKKSKSKAVDLLKASQIIASFKRDYVDAQEQKILLENNYRTVCEKLKSLKENEAQRQGQYTKLERQKKDLEEQLAGYKKEIEDQLEKEKQSLKLQLVSKEEEVVHLKKQIEQMENLEKNVEILRQYILKQSSLYNQIIPLVGKKHTVKDHKVKIAAEDWQIFFTQMDTAFSGFASKLEAKYHLKDEYLGLACLIFLNVKPCNLQIVYNISLSGISNKRKSLAVILDVSIDDLDNYLRTKVI</sequence>
<protein>
    <recommendedName>
        <fullName evidence="5">Tetratricopeptide repeat protein</fullName>
    </recommendedName>
</protein>
<keyword evidence="2" id="KW-0812">Transmembrane</keyword>
<keyword evidence="1" id="KW-0175">Coiled coil</keyword>
<gene>
    <name evidence="3" type="ORF">DXB61_03240</name>
</gene>
<organism evidence="3 4">
    <name type="scientific">Parabacteroides merdae</name>
    <dbReference type="NCBI Taxonomy" id="46503"/>
    <lineage>
        <taxon>Bacteria</taxon>
        <taxon>Pseudomonadati</taxon>
        <taxon>Bacteroidota</taxon>
        <taxon>Bacteroidia</taxon>
        <taxon>Bacteroidales</taxon>
        <taxon>Tannerellaceae</taxon>
        <taxon>Parabacteroides</taxon>
    </lineage>
</organism>
<dbReference type="Pfam" id="PF13424">
    <property type="entry name" value="TPR_12"/>
    <property type="match status" value="1"/>
</dbReference>
<accession>A0AB37LYR8</accession>
<evidence type="ECO:0008006" key="5">
    <source>
        <dbReference type="Google" id="ProtNLM"/>
    </source>
</evidence>
<dbReference type="EMBL" id="QSUP01000002">
    <property type="protein sequence ID" value="RGN53895.1"/>
    <property type="molecule type" value="Genomic_DNA"/>
</dbReference>
<dbReference type="Proteomes" id="UP000261088">
    <property type="component" value="Unassembled WGS sequence"/>
</dbReference>
<name>A0AB37LYR8_9BACT</name>
<evidence type="ECO:0000256" key="2">
    <source>
        <dbReference type="SAM" id="Phobius"/>
    </source>
</evidence>
<dbReference type="Gene3D" id="1.25.40.10">
    <property type="entry name" value="Tetratricopeptide repeat domain"/>
    <property type="match status" value="1"/>
</dbReference>
<evidence type="ECO:0000256" key="1">
    <source>
        <dbReference type="SAM" id="Coils"/>
    </source>
</evidence>
<evidence type="ECO:0000313" key="3">
    <source>
        <dbReference type="EMBL" id="RGN53895.1"/>
    </source>
</evidence>
<evidence type="ECO:0000313" key="4">
    <source>
        <dbReference type="Proteomes" id="UP000261088"/>
    </source>
</evidence>
<comment type="caution">
    <text evidence="3">The sequence shown here is derived from an EMBL/GenBank/DDBJ whole genome shotgun (WGS) entry which is preliminary data.</text>
</comment>